<evidence type="ECO:0000259" key="2">
    <source>
        <dbReference type="Pfam" id="PF03869"/>
    </source>
</evidence>
<dbReference type="GO" id="GO:0003677">
    <property type="term" value="F:DNA binding"/>
    <property type="evidence" value="ECO:0007669"/>
    <property type="project" value="UniProtKB-KW"/>
</dbReference>
<feature type="domain" description="Arc-like DNA binding" evidence="2">
    <location>
        <begin position="28"/>
        <end position="64"/>
    </location>
</feature>
<accession>A0A7X3F1B8</accession>
<feature type="region of interest" description="Disordered" evidence="1">
    <location>
        <begin position="129"/>
        <end position="153"/>
    </location>
</feature>
<proteinExistence type="predicted"/>
<dbReference type="InterPro" id="IPR005569">
    <property type="entry name" value="Arc_DNA-bd_dom"/>
</dbReference>
<protein>
    <submittedName>
        <fullName evidence="3">Arc family DNA-binding protein</fullName>
    </submittedName>
</protein>
<evidence type="ECO:0000313" key="4">
    <source>
        <dbReference type="Proteomes" id="UP000440965"/>
    </source>
</evidence>
<dbReference type="Gene3D" id="1.10.1220.10">
    <property type="entry name" value="Met repressor-like"/>
    <property type="match status" value="1"/>
</dbReference>
<evidence type="ECO:0000313" key="3">
    <source>
        <dbReference type="EMBL" id="MVF49395.1"/>
    </source>
</evidence>
<dbReference type="AlphaFoldDB" id="A0A7X3F1B8"/>
<dbReference type="EMBL" id="WEIK01000006">
    <property type="protein sequence ID" value="MVF49395.1"/>
    <property type="molecule type" value="Genomic_DNA"/>
</dbReference>
<reference evidence="3 4" key="1">
    <citation type="submission" date="2019-10" db="EMBL/GenBank/DDBJ databases">
        <title>XDR Pseudomonas monteilii producing IMP-16 from LCR.</title>
        <authorList>
            <person name="Ballaben A."/>
            <person name="Doi Y."/>
        </authorList>
    </citation>
    <scope>NUCLEOTIDE SEQUENCE [LARGE SCALE GENOMIC DNA]</scope>
    <source>
        <strain evidence="3 4">597/14</strain>
    </source>
</reference>
<keyword evidence="3" id="KW-0238">DNA-binding</keyword>
<dbReference type="Proteomes" id="UP000440965">
    <property type="component" value="Unassembled WGS sequence"/>
</dbReference>
<dbReference type="GO" id="GO:0006355">
    <property type="term" value="P:regulation of DNA-templated transcription"/>
    <property type="evidence" value="ECO:0007669"/>
    <property type="project" value="InterPro"/>
</dbReference>
<name>A0A7X3F1B8_9PSED</name>
<comment type="caution">
    <text evidence="3">The sequence shown here is derived from an EMBL/GenBank/DDBJ whole genome shotgun (WGS) entry which is preliminary data.</text>
</comment>
<organism evidence="3 4">
    <name type="scientific">Pseudomonas monteilii</name>
    <dbReference type="NCBI Taxonomy" id="76759"/>
    <lineage>
        <taxon>Bacteria</taxon>
        <taxon>Pseudomonadati</taxon>
        <taxon>Pseudomonadota</taxon>
        <taxon>Gammaproteobacteria</taxon>
        <taxon>Pseudomonadales</taxon>
        <taxon>Pseudomonadaceae</taxon>
        <taxon>Pseudomonas</taxon>
    </lineage>
</organism>
<dbReference type="Pfam" id="PF03869">
    <property type="entry name" value="Arc"/>
    <property type="match status" value="1"/>
</dbReference>
<dbReference type="SUPFAM" id="SSF47598">
    <property type="entry name" value="Ribbon-helix-helix"/>
    <property type="match status" value="1"/>
</dbReference>
<dbReference type="InterPro" id="IPR010985">
    <property type="entry name" value="Ribbon_hlx_hlx"/>
</dbReference>
<sequence>MWILFSYSGQIHRSPAMSDRHTISPYPIRMPPELRALLESSANHGARSLHAEIIARLWSTFRKNDIVRQNLALPFAEEADENPVLDRKISGVDKARLIESTLAGAGITREDLLDAVSNAIESALHGMGAFPAAPDNAKPHPNTGPKPRKRYDK</sequence>
<gene>
    <name evidence="3" type="ORF">F9Z43_08705</name>
</gene>
<evidence type="ECO:0000256" key="1">
    <source>
        <dbReference type="SAM" id="MobiDB-lite"/>
    </source>
</evidence>
<dbReference type="InterPro" id="IPR013321">
    <property type="entry name" value="Arc_rbn_hlx_hlx"/>
</dbReference>